<gene>
    <name evidence="1" type="ORF">TNIN_91691</name>
</gene>
<protein>
    <submittedName>
        <fullName evidence="1">Uncharacterized protein</fullName>
    </submittedName>
</protein>
<dbReference type="EMBL" id="BMAV01000383">
    <property type="protein sequence ID" value="GFY37608.1"/>
    <property type="molecule type" value="Genomic_DNA"/>
</dbReference>
<dbReference type="AlphaFoldDB" id="A0A8X7BNI9"/>
<sequence>MCMARGRYSFPSVKFPPIVPRWVRRATFVLETPSIPTKRGWHNLGLALFPDHTLSNPVDKSTDPKRLAWLAF</sequence>
<evidence type="ECO:0000313" key="2">
    <source>
        <dbReference type="Proteomes" id="UP000886998"/>
    </source>
</evidence>
<reference evidence="1" key="1">
    <citation type="submission" date="2020-08" db="EMBL/GenBank/DDBJ databases">
        <title>Multicomponent nature underlies the extraordinary mechanical properties of spider dragline silk.</title>
        <authorList>
            <person name="Kono N."/>
            <person name="Nakamura H."/>
            <person name="Mori M."/>
            <person name="Yoshida Y."/>
            <person name="Ohtoshi R."/>
            <person name="Malay A.D."/>
            <person name="Moran D.A.P."/>
            <person name="Tomita M."/>
            <person name="Numata K."/>
            <person name="Arakawa K."/>
        </authorList>
    </citation>
    <scope>NUCLEOTIDE SEQUENCE</scope>
</reference>
<evidence type="ECO:0000313" key="1">
    <source>
        <dbReference type="EMBL" id="GFY37608.1"/>
    </source>
</evidence>
<comment type="caution">
    <text evidence="1">The sequence shown here is derived from an EMBL/GenBank/DDBJ whole genome shotgun (WGS) entry which is preliminary data.</text>
</comment>
<dbReference type="Proteomes" id="UP000886998">
    <property type="component" value="Unassembled WGS sequence"/>
</dbReference>
<accession>A0A8X7BNI9</accession>
<keyword evidence="2" id="KW-1185">Reference proteome</keyword>
<organism evidence="1 2">
    <name type="scientific">Trichonephila inaurata madagascariensis</name>
    <dbReference type="NCBI Taxonomy" id="2747483"/>
    <lineage>
        <taxon>Eukaryota</taxon>
        <taxon>Metazoa</taxon>
        <taxon>Ecdysozoa</taxon>
        <taxon>Arthropoda</taxon>
        <taxon>Chelicerata</taxon>
        <taxon>Arachnida</taxon>
        <taxon>Araneae</taxon>
        <taxon>Araneomorphae</taxon>
        <taxon>Entelegynae</taxon>
        <taxon>Araneoidea</taxon>
        <taxon>Nephilidae</taxon>
        <taxon>Trichonephila</taxon>
        <taxon>Trichonephila inaurata</taxon>
    </lineage>
</organism>
<proteinExistence type="predicted"/>
<name>A0A8X7BNI9_9ARAC</name>